<dbReference type="STRING" id="4795.A0A225W9L6"/>
<proteinExistence type="predicted"/>
<evidence type="ECO:0000313" key="1">
    <source>
        <dbReference type="EMBL" id="OWZ13677.1"/>
    </source>
</evidence>
<organism evidence="1 2">
    <name type="scientific">Phytophthora megakarya</name>
    <dbReference type="NCBI Taxonomy" id="4795"/>
    <lineage>
        <taxon>Eukaryota</taxon>
        <taxon>Sar</taxon>
        <taxon>Stramenopiles</taxon>
        <taxon>Oomycota</taxon>
        <taxon>Peronosporomycetes</taxon>
        <taxon>Peronosporales</taxon>
        <taxon>Peronosporaceae</taxon>
        <taxon>Phytophthora</taxon>
    </lineage>
</organism>
<name>A0A225W9L6_9STRA</name>
<gene>
    <name evidence="1" type="ORF">PHMEG_00012952</name>
</gene>
<reference evidence="2" key="1">
    <citation type="submission" date="2017-03" db="EMBL/GenBank/DDBJ databases">
        <title>Phytopthora megakarya and P. palmivora, two closely related causual agents of cacao black pod achieved similar genome size and gene model numbers by different mechanisms.</title>
        <authorList>
            <person name="Ali S."/>
            <person name="Shao J."/>
            <person name="Larry D.J."/>
            <person name="Kronmiller B."/>
            <person name="Shen D."/>
            <person name="Strem M.D."/>
            <person name="Melnick R.L."/>
            <person name="Guiltinan M.J."/>
            <person name="Tyler B.M."/>
            <person name="Meinhardt L.W."/>
            <person name="Bailey B.A."/>
        </authorList>
    </citation>
    <scope>NUCLEOTIDE SEQUENCE [LARGE SCALE GENOMIC DNA]</scope>
    <source>
        <strain evidence="2">zdho120</strain>
    </source>
</reference>
<dbReference type="EMBL" id="NBNE01001517">
    <property type="protein sequence ID" value="OWZ13677.1"/>
    <property type="molecule type" value="Genomic_DNA"/>
</dbReference>
<sequence>MHSLLAVFSIFIQTKRSSRTRAADGLLSKSTALGYLSQVVNMLRERYTIAFADSKRIASITMYVTTFGLLFICYDEPSEHLFPLASRFDDRLKDDISLSTLDVL</sequence>
<dbReference type="Proteomes" id="UP000198211">
    <property type="component" value="Unassembled WGS sequence"/>
</dbReference>
<dbReference type="AlphaFoldDB" id="A0A225W9L6"/>
<accession>A0A225W9L6</accession>
<evidence type="ECO:0000313" key="2">
    <source>
        <dbReference type="Proteomes" id="UP000198211"/>
    </source>
</evidence>
<keyword evidence="2" id="KW-1185">Reference proteome</keyword>
<comment type="caution">
    <text evidence="1">The sequence shown here is derived from an EMBL/GenBank/DDBJ whole genome shotgun (WGS) entry which is preliminary data.</text>
</comment>
<protein>
    <submittedName>
        <fullName evidence="1">Uncharacterized protein</fullName>
    </submittedName>
</protein>